<evidence type="ECO:0000259" key="6">
    <source>
        <dbReference type="Pfam" id="PF00501"/>
    </source>
</evidence>
<evidence type="ECO:0000256" key="1">
    <source>
        <dbReference type="ARBA" id="ARBA00006432"/>
    </source>
</evidence>
<feature type="domain" description="Acetyl-coenzyme A synthetase N-terminal" evidence="8">
    <location>
        <begin position="45"/>
        <end position="100"/>
    </location>
</feature>
<evidence type="ECO:0000256" key="4">
    <source>
        <dbReference type="ARBA" id="ARBA00022840"/>
    </source>
</evidence>
<dbReference type="NCBIfam" id="NF001208">
    <property type="entry name" value="PRK00174.1"/>
    <property type="match status" value="1"/>
</dbReference>
<evidence type="ECO:0000256" key="3">
    <source>
        <dbReference type="ARBA" id="ARBA00022741"/>
    </source>
</evidence>
<dbReference type="PANTHER" id="PTHR24095:SF14">
    <property type="entry name" value="ACETYL-COENZYME A SYNTHETASE 1"/>
    <property type="match status" value="1"/>
</dbReference>
<dbReference type="Gene3D" id="3.40.50.12780">
    <property type="entry name" value="N-terminal domain of ligase-like"/>
    <property type="match status" value="1"/>
</dbReference>
<dbReference type="CDD" id="cd05966">
    <property type="entry name" value="ACS"/>
    <property type="match status" value="1"/>
</dbReference>
<dbReference type="PROSITE" id="PS00455">
    <property type="entry name" value="AMP_BINDING"/>
    <property type="match status" value="1"/>
</dbReference>
<evidence type="ECO:0000256" key="5">
    <source>
        <dbReference type="RuleBase" id="RU361147"/>
    </source>
</evidence>
<dbReference type="SUPFAM" id="SSF56801">
    <property type="entry name" value="Acetyl-CoA synthetase-like"/>
    <property type="match status" value="1"/>
</dbReference>
<evidence type="ECO:0000259" key="8">
    <source>
        <dbReference type="Pfam" id="PF16177"/>
    </source>
</evidence>
<evidence type="ECO:0000313" key="10">
    <source>
        <dbReference type="Proteomes" id="UP001159428"/>
    </source>
</evidence>
<dbReference type="InterPro" id="IPR025110">
    <property type="entry name" value="AMP-bd_C"/>
</dbReference>
<dbReference type="InterPro" id="IPR000873">
    <property type="entry name" value="AMP-dep_synth/lig_dom"/>
</dbReference>
<keyword evidence="3 5" id="KW-0547">Nucleotide-binding</keyword>
<protein>
    <recommendedName>
        <fullName evidence="5">Acetyl-coenzyme A synthetase</fullName>
        <ecNumber evidence="5">6.2.1.1</ecNumber>
    </recommendedName>
</protein>
<feature type="domain" description="AMP-dependent synthetase/ligase" evidence="6">
    <location>
        <begin position="102"/>
        <end position="488"/>
    </location>
</feature>
<evidence type="ECO:0000313" key="9">
    <source>
        <dbReference type="EMBL" id="CAH3043151.1"/>
    </source>
</evidence>
<comment type="caution">
    <text evidence="9">The sequence shown here is derived from an EMBL/GenBank/DDBJ whole genome shotgun (WGS) entry which is preliminary data.</text>
</comment>
<dbReference type="EMBL" id="CALNXJ010000007">
    <property type="protein sequence ID" value="CAH3043151.1"/>
    <property type="molecule type" value="Genomic_DNA"/>
</dbReference>
<dbReference type="GO" id="GO:0016208">
    <property type="term" value="F:AMP binding"/>
    <property type="evidence" value="ECO:0007669"/>
    <property type="project" value="InterPro"/>
</dbReference>
<dbReference type="Pfam" id="PF00501">
    <property type="entry name" value="AMP-binding"/>
    <property type="match status" value="1"/>
</dbReference>
<dbReference type="GO" id="GO:0019427">
    <property type="term" value="P:acetyl-CoA biosynthetic process from acetate"/>
    <property type="evidence" value="ECO:0007669"/>
    <property type="project" value="InterPro"/>
</dbReference>
<gene>
    <name evidence="9" type="ORF">PMEA_00030832</name>
</gene>
<dbReference type="NCBIfam" id="TIGR02188">
    <property type="entry name" value="Ac_CoA_lig_AcsA"/>
    <property type="match status" value="1"/>
</dbReference>
<keyword evidence="2 5" id="KW-0436">Ligase</keyword>
<dbReference type="InterPro" id="IPR045851">
    <property type="entry name" value="AMP-bd_C_sf"/>
</dbReference>
<keyword evidence="4 5" id="KW-0067">ATP-binding</keyword>
<dbReference type="AlphaFoldDB" id="A0AAU9W262"/>
<comment type="similarity">
    <text evidence="1 5">Belongs to the ATP-dependent AMP-binding enzyme family.</text>
</comment>
<dbReference type="FunFam" id="3.30.300.30:FF:000004">
    <property type="entry name" value="Acetyl-coenzyme A synthetase"/>
    <property type="match status" value="1"/>
</dbReference>
<keyword evidence="10" id="KW-1185">Reference proteome</keyword>
<dbReference type="InterPro" id="IPR020845">
    <property type="entry name" value="AMP-binding_CS"/>
</dbReference>
<dbReference type="Proteomes" id="UP001159428">
    <property type="component" value="Unassembled WGS sequence"/>
</dbReference>
<evidence type="ECO:0000259" key="7">
    <source>
        <dbReference type="Pfam" id="PF13193"/>
    </source>
</evidence>
<dbReference type="PANTHER" id="PTHR24095">
    <property type="entry name" value="ACETYL-COENZYME A SYNTHETASE"/>
    <property type="match status" value="1"/>
</dbReference>
<dbReference type="GO" id="GO:0003987">
    <property type="term" value="F:acetate-CoA ligase activity"/>
    <property type="evidence" value="ECO:0007669"/>
    <property type="project" value="UniProtKB-UniRule"/>
</dbReference>
<proteinExistence type="inferred from homology"/>
<dbReference type="InterPro" id="IPR011904">
    <property type="entry name" value="Ac_CoA_lig"/>
</dbReference>
<dbReference type="GO" id="GO:0005524">
    <property type="term" value="F:ATP binding"/>
    <property type="evidence" value="ECO:0007669"/>
    <property type="project" value="UniProtKB-UniRule"/>
</dbReference>
<comment type="catalytic activity">
    <reaction evidence="5">
        <text>acetate + ATP + CoA = acetyl-CoA + AMP + diphosphate</text>
        <dbReference type="Rhea" id="RHEA:23176"/>
        <dbReference type="ChEBI" id="CHEBI:30089"/>
        <dbReference type="ChEBI" id="CHEBI:30616"/>
        <dbReference type="ChEBI" id="CHEBI:33019"/>
        <dbReference type="ChEBI" id="CHEBI:57287"/>
        <dbReference type="ChEBI" id="CHEBI:57288"/>
        <dbReference type="ChEBI" id="CHEBI:456215"/>
        <dbReference type="EC" id="6.2.1.1"/>
    </reaction>
</comment>
<name>A0AAU9W262_9CNID</name>
<organism evidence="9 10">
    <name type="scientific">Pocillopora meandrina</name>
    <dbReference type="NCBI Taxonomy" id="46732"/>
    <lineage>
        <taxon>Eukaryota</taxon>
        <taxon>Metazoa</taxon>
        <taxon>Cnidaria</taxon>
        <taxon>Anthozoa</taxon>
        <taxon>Hexacorallia</taxon>
        <taxon>Scleractinia</taxon>
        <taxon>Astrocoeniina</taxon>
        <taxon>Pocilloporidae</taxon>
        <taxon>Pocillopora</taxon>
    </lineage>
</organism>
<dbReference type="GO" id="GO:0005739">
    <property type="term" value="C:mitochondrion"/>
    <property type="evidence" value="ECO:0007669"/>
    <property type="project" value="TreeGrafter"/>
</dbReference>
<accession>A0AAU9W262</accession>
<dbReference type="EC" id="6.2.1.1" evidence="5"/>
<dbReference type="Gene3D" id="3.30.300.30">
    <property type="match status" value="1"/>
</dbReference>
<dbReference type="FunFam" id="3.40.50.12780:FF:000001">
    <property type="entry name" value="Acetyl-coenzyme A synthetase"/>
    <property type="match status" value="1"/>
</dbReference>
<sequence length="677" mass="75533">MMAGFSVTRKLIPTRIPSILCRRVSSFFTEDYTPPQLDHVTSDWEKLYKQSIKDPETFWGRLGATRLDWMKPFDSVMDVDLQKGQHKWFLGGKLNVSVNCVDRHMEADPDRCALIWEKDEPGDVERISYRELYEMVNKMANVFKSHGIKKGDVVCIYMPVSPLAVAAMLACARIGAPHSVVFAGFSSEALASRINDAKAETVITADQVVRGGKVGELKQTVDKAVAASPCVKRVFVASRTGANVPMGKLDIPLEKEMSKQSTECEPEEMDSEDILFLLYTSGSTGQPKGVVHTQAGYLLYAKLTHKYVFDYHPGDIFGCVADVGWITGHTYVVYGPLSNGATTVLFESTPTYPDPGRYWEMVERLRVNQFYGAPTAIRLLLKSSNSYVTKYDRSSLKLLGTVGEPINAEAWYWYHDVVGEKRCAIVDTWWQTETGGILLSPRPAPDDSPLKPEFPTRPFFGVEPVLLDEKGRELTGNDVKGALCIRTSIPSMSRTIYGHHQRFLDTYYNPFKGFYFTGDGALRDKDGDYRITGRMDDVINVSGKRLGTAEIEDAMDYHKSVAETAVVGFPHPVKGEGIYAYATLKDDATISAEDLRKELKAIVREKIGSFAVPEVIQVVSGLPKTRSGKIMRRILRKVAQNKPDELGDVSTLADPSVVEEIVQQHTKHMQEVRAKHG</sequence>
<dbReference type="InterPro" id="IPR042099">
    <property type="entry name" value="ANL_N_sf"/>
</dbReference>
<feature type="domain" description="AMP-binding enzyme C-terminal" evidence="7">
    <location>
        <begin position="550"/>
        <end position="629"/>
    </location>
</feature>
<reference evidence="9 10" key="1">
    <citation type="submission" date="2022-05" db="EMBL/GenBank/DDBJ databases">
        <authorList>
            <consortium name="Genoscope - CEA"/>
            <person name="William W."/>
        </authorList>
    </citation>
    <scope>NUCLEOTIDE SEQUENCE [LARGE SCALE GENOMIC DNA]</scope>
</reference>
<evidence type="ECO:0000256" key="2">
    <source>
        <dbReference type="ARBA" id="ARBA00022598"/>
    </source>
</evidence>
<dbReference type="Pfam" id="PF13193">
    <property type="entry name" value="AMP-binding_C"/>
    <property type="match status" value="1"/>
</dbReference>
<dbReference type="InterPro" id="IPR032387">
    <property type="entry name" value="ACAS_N"/>
</dbReference>
<dbReference type="Pfam" id="PF16177">
    <property type="entry name" value="ACAS_N"/>
    <property type="match status" value="1"/>
</dbReference>